<dbReference type="InterPro" id="IPR014917">
    <property type="entry name" value="DUF1800"/>
</dbReference>
<dbReference type="Proteomes" id="UP000270036">
    <property type="component" value="Chromosome"/>
</dbReference>
<evidence type="ECO:0000313" key="2">
    <source>
        <dbReference type="Proteomes" id="UP000270036"/>
    </source>
</evidence>
<name>A0A448NQE0_9FLAO</name>
<evidence type="ECO:0000313" key="1">
    <source>
        <dbReference type="EMBL" id="VEH98875.1"/>
    </source>
</evidence>
<proteinExistence type="predicted"/>
<dbReference type="Pfam" id="PF08811">
    <property type="entry name" value="DUF1800"/>
    <property type="match status" value="1"/>
</dbReference>
<dbReference type="KEGG" id="cant:NCTC13489_01213"/>
<reference evidence="1 2" key="1">
    <citation type="submission" date="2018-12" db="EMBL/GenBank/DDBJ databases">
        <authorList>
            <consortium name="Pathogen Informatics"/>
        </authorList>
    </citation>
    <scope>NUCLEOTIDE SEQUENCE [LARGE SCALE GENOMIC DNA]</scope>
    <source>
        <strain evidence="1 2">NCTC13489</strain>
    </source>
</reference>
<dbReference type="AlphaFoldDB" id="A0A448NQE0"/>
<dbReference type="EMBL" id="LR134441">
    <property type="protein sequence ID" value="VEH98875.1"/>
    <property type="molecule type" value="Genomic_DNA"/>
</dbReference>
<gene>
    <name evidence="1" type="ORF">NCTC13489_01213</name>
</gene>
<protein>
    <submittedName>
        <fullName evidence="1">Protein of uncharacterized function (DUF1800)</fullName>
    </submittedName>
</protein>
<dbReference type="STRING" id="266748.HY04_11800"/>
<accession>A0A448NQE0</accession>
<sequence length="467" mass="53900">MTSKLQIGCMSISQLQKNNHLLLRAGFGPQLSQFEKLDNWKESEIRGVLFKNYPFQPLALKEKPIGIDYQNIKKMDSVTKKMALQKNRKQIYQLNLSFLDQMVFSEDQLREKMAFFWHGHFATRTNNASFNLQLLNTIRENALGNFGDLLISVSQSPAMLQFLNNQQNKKDHPNENFAREVMELFTLGRGNYSEKDVQEAARAFTGWSFLPDGTFFERPKLHDFGSKTFLGKTGNFNGNEVLQIILAQKTTAKFITTKIYRFFVNEKLNTEIIEDLSKQFFASNYNIKELLQNIFSADWFFREENIGTKIKSPIELMAGMRRILPMEIQNPENLIAYQKLLGQMLLYPPNVAGWPSGKSWIDSSTLMLRLQMPQIWSGLKPLEVEPKSDDDVEMGMKSTQKQTKGFKNPKIVIDWKQVEDVFKSKNIENYLLQRKSPALAKTIQQYSGSSLQSQIINVMSTPEFQLC</sequence>
<organism evidence="1 2">
    <name type="scientific">Kaistella antarctica</name>
    <dbReference type="NCBI Taxonomy" id="266748"/>
    <lineage>
        <taxon>Bacteria</taxon>
        <taxon>Pseudomonadati</taxon>
        <taxon>Bacteroidota</taxon>
        <taxon>Flavobacteriia</taxon>
        <taxon>Flavobacteriales</taxon>
        <taxon>Weeksellaceae</taxon>
        <taxon>Chryseobacterium group</taxon>
        <taxon>Kaistella</taxon>
    </lineage>
</organism>